<name>A0ABS0EG41_9FLAO</name>
<comment type="caution">
    <text evidence="1">The sequence shown here is derived from an EMBL/GenBank/DDBJ whole genome shotgun (WGS) entry which is preliminary data.</text>
</comment>
<keyword evidence="2" id="KW-1185">Reference proteome</keyword>
<proteinExistence type="predicted"/>
<organism evidence="1 2">
    <name type="scientific">Winogradskyella marina</name>
    <dbReference type="NCBI Taxonomy" id="2785530"/>
    <lineage>
        <taxon>Bacteria</taxon>
        <taxon>Pseudomonadati</taxon>
        <taxon>Bacteroidota</taxon>
        <taxon>Flavobacteriia</taxon>
        <taxon>Flavobacteriales</taxon>
        <taxon>Flavobacteriaceae</taxon>
        <taxon>Winogradskyella</taxon>
    </lineage>
</organism>
<dbReference type="RefSeq" id="WP_195870687.1">
    <property type="nucleotide sequence ID" value="NZ_JADOET010000003.1"/>
</dbReference>
<accession>A0ABS0EG41</accession>
<gene>
    <name evidence="1" type="ORF">ITJ86_05870</name>
</gene>
<sequence>MKNLFNIVIAVLGIYISNGQPTELGNNFLKKSDTISFKSVGFNNYREIILLHNADFIRIENNISDYGGKSTFEKHYGKYELSDSILRLKPERIELKTYTGKPEQKSFTEVIDYNLDSEKKITTVFILKNYKSFQYLIPAEYDIKKVRIEKLSDIIRKRLFSRKIVNETTD</sequence>
<evidence type="ECO:0008006" key="3">
    <source>
        <dbReference type="Google" id="ProtNLM"/>
    </source>
</evidence>
<evidence type="ECO:0000313" key="1">
    <source>
        <dbReference type="EMBL" id="MBF8149414.1"/>
    </source>
</evidence>
<protein>
    <recommendedName>
        <fullName evidence="3">DUF4251 domain-containing protein</fullName>
    </recommendedName>
</protein>
<dbReference type="EMBL" id="JADOET010000003">
    <property type="protein sequence ID" value="MBF8149414.1"/>
    <property type="molecule type" value="Genomic_DNA"/>
</dbReference>
<reference evidence="1 2" key="1">
    <citation type="submission" date="2020-11" db="EMBL/GenBank/DDBJ databases">
        <title>Winogradskyella marina sp. nov., isolated from marine sediment.</title>
        <authorList>
            <person name="Bo J."/>
            <person name="Wang S."/>
            <person name="Song X."/>
            <person name="Du Z."/>
        </authorList>
    </citation>
    <scope>NUCLEOTIDE SEQUENCE [LARGE SCALE GENOMIC DNA]</scope>
    <source>
        <strain evidence="1 2">F6397</strain>
    </source>
</reference>
<evidence type="ECO:0000313" key="2">
    <source>
        <dbReference type="Proteomes" id="UP000611215"/>
    </source>
</evidence>
<dbReference type="Proteomes" id="UP000611215">
    <property type="component" value="Unassembled WGS sequence"/>
</dbReference>